<evidence type="ECO:0000256" key="1">
    <source>
        <dbReference type="SAM" id="SignalP"/>
    </source>
</evidence>
<keyword evidence="3" id="KW-1185">Reference proteome</keyword>
<dbReference type="EMBL" id="RQJO01000007">
    <property type="protein sequence ID" value="RRB07607.1"/>
    <property type="molecule type" value="Genomic_DNA"/>
</dbReference>
<protein>
    <recommendedName>
        <fullName evidence="4">Nuclear transport factor 2 family protein</fullName>
    </recommendedName>
</protein>
<evidence type="ECO:0000313" key="2">
    <source>
        <dbReference type="EMBL" id="RRB07607.1"/>
    </source>
</evidence>
<keyword evidence="1" id="KW-0732">Signal</keyword>
<dbReference type="InterPro" id="IPR032710">
    <property type="entry name" value="NTF2-like_dom_sf"/>
</dbReference>
<feature type="signal peptide" evidence="1">
    <location>
        <begin position="1"/>
        <end position="22"/>
    </location>
</feature>
<accession>A0A3P1C2S3</accession>
<dbReference type="OrthoDB" id="952704at2"/>
<name>A0A3P1C2S3_9BACT</name>
<dbReference type="SUPFAM" id="SSF54427">
    <property type="entry name" value="NTF2-like"/>
    <property type="match status" value="1"/>
</dbReference>
<reference evidence="2 3" key="1">
    <citation type="submission" date="2018-11" db="EMBL/GenBank/DDBJ databases">
        <authorList>
            <person name="Zhou Z."/>
            <person name="Wang G."/>
        </authorList>
    </citation>
    <scope>NUCLEOTIDE SEQUENCE [LARGE SCALE GENOMIC DNA]</scope>
    <source>
        <strain evidence="2 3">KCTC52004</strain>
    </source>
</reference>
<sequence>MKPVLVLLLVLNLACAPPSSNGLPDGYETAAPAYLVLTQKALSYQADFDTEAWGQMLTDSVEFITPDGQVVWHGKPAVLAGWQQWRKQVGAERMYLTDLTSLPIQITEPVPLWEKTGVYVVSYCTAHLMLRNGRQTDLLLNLCCHFDASGHIDRYLFLHQQPASDLITRKPVPVLKTAFHF</sequence>
<feature type="chain" id="PRO_5018146561" description="Nuclear transport factor 2 family protein" evidence="1">
    <location>
        <begin position="23"/>
        <end position="181"/>
    </location>
</feature>
<dbReference type="Proteomes" id="UP000271925">
    <property type="component" value="Unassembled WGS sequence"/>
</dbReference>
<evidence type="ECO:0008006" key="4">
    <source>
        <dbReference type="Google" id="ProtNLM"/>
    </source>
</evidence>
<gene>
    <name evidence="2" type="ORF">EHT25_07455</name>
</gene>
<evidence type="ECO:0000313" key="3">
    <source>
        <dbReference type="Proteomes" id="UP000271925"/>
    </source>
</evidence>
<dbReference type="Gene3D" id="3.10.450.50">
    <property type="match status" value="1"/>
</dbReference>
<organism evidence="2 3">
    <name type="scientific">Larkinella rosea</name>
    <dbReference type="NCBI Taxonomy" id="2025312"/>
    <lineage>
        <taxon>Bacteria</taxon>
        <taxon>Pseudomonadati</taxon>
        <taxon>Bacteroidota</taxon>
        <taxon>Cytophagia</taxon>
        <taxon>Cytophagales</taxon>
        <taxon>Spirosomataceae</taxon>
        <taxon>Larkinella</taxon>
    </lineage>
</organism>
<proteinExistence type="predicted"/>
<dbReference type="RefSeq" id="WP_124872839.1">
    <property type="nucleotide sequence ID" value="NZ_RQJO01000007.1"/>
</dbReference>
<comment type="caution">
    <text evidence="2">The sequence shown here is derived from an EMBL/GenBank/DDBJ whole genome shotgun (WGS) entry which is preliminary data.</text>
</comment>
<dbReference type="AlphaFoldDB" id="A0A3P1C2S3"/>